<evidence type="ECO:0000313" key="4">
    <source>
        <dbReference type="WBParaSite" id="GPUH_0000907401-mRNA-1"/>
    </source>
</evidence>
<dbReference type="Proteomes" id="UP000271098">
    <property type="component" value="Unassembled WGS sequence"/>
</dbReference>
<dbReference type="OrthoDB" id="10265743at2759"/>
<dbReference type="EMBL" id="UYRT01028479">
    <property type="protein sequence ID" value="VDK67744.1"/>
    <property type="molecule type" value="Genomic_DNA"/>
</dbReference>
<dbReference type="GO" id="GO:0006357">
    <property type="term" value="P:regulation of transcription by RNA polymerase II"/>
    <property type="evidence" value="ECO:0007669"/>
    <property type="project" value="TreeGrafter"/>
</dbReference>
<dbReference type="GO" id="GO:0008360">
    <property type="term" value="P:regulation of cell shape"/>
    <property type="evidence" value="ECO:0007669"/>
    <property type="project" value="TreeGrafter"/>
</dbReference>
<dbReference type="PANTHER" id="PTHR16266">
    <property type="entry name" value="WD REPEAT DOMAIN 9"/>
    <property type="match status" value="1"/>
</dbReference>
<dbReference type="InterPro" id="IPR052060">
    <property type="entry name" value="Bromo_WD_repeat"/>
</dbReference>
<accession>A0A183DK23</accession>
<sequence>MTLTKSTYQTIPLLTHRSLLILRVTGTHQVTMFPVMMIVINRRRRRTELENGVDARRRNTSVTPPRTRRRRQRIVITEEEEEEVEDGNLPLRESSVANCESSRSTFLPTDYADDQPGPSNVKAAPLNVSELISFIDDNASSVSDSPFSEQPSSAAFPDDSDDEAKVDFPRWMRLTQPLRFPYVAQLEDEVVYFRQGHEFYLNAVETRGLYYVTPRLRPLAHLNAEEFCIVEE</sequence>
<dbReference type="AlphaFoldDB" id="A0A183DK23"/>
<feature type="region of interest" description="Disordered" evidence="1">
    <location>
        <begin position="142"/>
        <end position="161"/>
    </location>
</feature>
<dbReference type="GO" id="GO:0007010">
    <property type="term" value="P:cytoskeleton organization"/>
    <property type="evidence" value="ECO:0007669"/>
    <property type="project" value="TreeGrafter"/>
</dbReference>
<dbReference type="GO" id="GO:0005634">
    <property type="term" value="C:nucleus"/>
    <property type="evidence" value="ECO:0007669"/>
    <property type="project" value="TreeGrafter"/>
</dbReference>
<evidence type="ECO:0000313" key="3">
    <source>
        <dbReference type="Proteomes" id="UP000271098"/>
    </source>
</evidence>
<dbReference type="WBParaSite" id="GPUH_0000907401-mRNA-1">
    <property type="protein sequence ID" value="GPUH_0000907401-mRNA-1"/>
    <property type="gene ID" value="GPUH_0000907401"/>
</dbReference>
<proteinExistence type="predicted"/>
<protein>
    <submittedName>
        <fullName evidence="4">WW domain-containing protein</fullName>
    </submittedName>
</protein>
<gene>
    <name evidence="2" type="ORF">GPUH_LOCUS9064</name>
</gene>
<evidence type="ECO:0000313" key="2">
    <source>
        <dbReference type="EMBL" id="VDK67744.1"/>
    </source>
</evidence>
<organism evidence="4">
    <name type="scientific">Gongylonema pulchrum</name>
    <dbReference type="NCBI Taxonomy" id="637853"/>
    <lineage>
        <taxon>Eukaryota</taxon>
        <taxon>Metazoa</taxon>
        <taxon>Ecdysozoa</taxon>
        <taxon>Nematoda</taxon>
        <taxon>Chromadorea</taxon>
        <taxon>Rhabditida</taxon>
        <taxon>Spirurina</taxon>
        <taxon>Spiruromorpha</taxon>
        <taxon>Spiruroidea</taxon>
        <taxon>Gongylonematidae</taxon>
        <taxon>Gongylonema</taxon>
    </lineage>
</organism>
<keyword evidence="3" id="KW-1185">Reference proteome</keyword>
<evidence type="ECO:0000256" key="1">
    <source>
        <dbReference type="SAM" id="MobiDB-lite"/>
    </source>
</evidence>
<dbReference type="PANTHER" id="PTHR16266:SF17">
    <property type="entry name" value="BRWD3"/>
    <property type="match status" value="1"/>
</dbReference>
<name>A0A183DK23_9BILA</name>
<reference evidence="2 3" key="2">
    <citation type="submission" date="2018-11" db="EMBL/GenBank/DDBJ databases">
        <authorList>
            <consortium name="Pathogen Informatics"/>
        </authorList>
    </citation>
    <scope>NUCLEOTIDE SEQUENCE [LARGE SCALE GENOMIC DNA]</scope>
</reference>
<reference evidence="4" key="1">
    <citation type="submission" date="2016-06" db="UniProtKB">
        <authorList>
            <consortium name="WormBaseParasite"/>
        </authorList>
    </citation>
    <scope>IDENTIFICATION</scope>
</reference>